<keyword evidence="3" id="KW-1185">Reference proteome</keyword>
<evidence type="ECO:0000256" key="1">
    <source>
        <dbReference type="SAM" id="MobiDB-lite"/>
    </source>
</evidence>
<accession>A0ABD0PCF6</accession>
<comment type="caution">
    <text evidence="2">The sequence shown here is derived from an EMBL/GenBank/DDBJ whole genome shotgun (WGS) entry which is preliminary data.</text>
</comment>
<evidence type="ECO:0000313" key="2">
    <source>
        <dbReference type="EMBL" id="KAL0170778.1"/>
    </source>
</evidence>
<dbReference type="Proteomes" id="UP001529510">
    <property type="component" value="Unassembled WGS sequence"/>
</dbReference>
<name>A0ABD0PCF6_CIRMR</name>
<gene>
    <name evidence="2" type="ORF">M9458_035374</name>
</gene>
<reference evidence="2 3" key="1">
    <citation type="submission" date="2024-05" db="EMBL/GenBank/DDBJ databases">
        <title>Genome sequencing and assembly of Indian major carp, Cirrhinus mrigala (Hamilton, 1822).</title>
        <authorList>
            <person name="Mohindra V."/>
            <person name="Chowdhury L.M."/>
            <person name="Lal K."/>
            <person name="Jena J.K."/>
        </authorList>
    </citation>
    <scope>NUCLEOTIDE SEQUENCE [LARGE SCALE GENOMIC DNA]</scope>
    <source>
        <strain evidence="2">CM1030</strain>
        <tissue evidence="2">Blood</tissue>
    </source>
</reference>
<dbReference type="AlphaFoldDB" id="A0ABD0PCF6"/>
<feature type="non-terminal residue" evidence="2">
    <location>
        <position position="1"/>
    </location>
</feature>
<protein>
    <submittedName>
        <fullName evidence="2">Uncharacterized protein</fullName>
    </submittedName>
</protein>
<sequence>IRHPEELSLLRKPRDPKKKKKKLEEAEEEALELEGPLLTPGSGMSPVTITMCLWTVKKSPECLCHIINY</sequence>
<evidence type="ECO:0000313" key="3">
    <source>
        <dbReference type="Proteomes" id="UP001529510"/>
    </source>
</evidence>
<organism evidence="2 3">
    <name type="scientific">Cirrhinus mrigala</name>
    <name type="common">Mrigala</name>
    <dbReference type="NCBI Taxonomy" id="683832"/>
    <lineage>
        <taxon>Eukaryota</taxon>
        <taxon>Metazoa</taxon>
        <taxon>Chordata</taxon>
        <taxon>Craniata</taxon>
        <taxon>Vertebrata</taxon>
        <taxon>Euteleostomi</taxon>
        <taxon>Actinopterygii</taxon>
        <taxon>Neopterygii</taxon>
        <taxon>Teleostei</taxon>
        <taxon>Ostariophysi</taxon>
        <taxon>Cypriniformes</taxon>
        <taxon>Cyprinidae</taxon>
        <taxon>Labeoninae</taxon>
        <taxon>Labeonini</taxon>
        <taxon>Cirrhinus</taxon>
    </lineage>
</organism>
<feature type="compositionally biased region" description="Basic and acidic residues" evidence="1">
    <location>
        <begin position="1"/>
        <end position="13"/>
    </location>
</feature>
<proteinExistence type="predicted"/>
<feature type="region of interest" description="Disordered" evidence="1">
    <location>
        <begin position="1"/>
        <end position="37"/>
    </location>
</feature>
<dbReference type="EMBL" id="JAMKFB020000017">
    <property type="protein sequence ID" value="KAL0170778.1"/>
    <property type="molecule type" value="Genomic_DNA"/>
</dbReference>